<gene>
    <name evidence="2" type="ordered locus">Desdi_1168</name>
</gene>
<accession>L0F673</accession>
<dbReference type="AlphaFoldDB" id="L0F673"/>
<feature type="transmembrane region" description="Helical" evidence="1">
    <location>
        <begin position="35"/>
        <end position="55"/>
    </location>
</feature>
<evidence type="ECO:0008006" key="4">
    <source>
        <dbReference type="Google" id="ProtNLM"/>
    </source>
</evidence>
<keyword evidence="1" id="KW-0472">Membrane</keyword>
<evidence type="ECO:0000256" key="1">
    <source>
        <dbReference type="SAM" id="Phobius"/>
    </source>
</evidence>
<keyword evidence="3" id="KW-1185">Reference proteome</keyword>
<organism evidence="2 3">
    <name type="scientific">Desulfitobacterium dichloroeliminans (strain LMG P-21439 / DCA1)</name>
    <dbReference type="NCBI Taxonomy" id="871963"/>
    <lineage>
        <taxon>Bacteria</taxon>
        <taxon>Bacillati</taxon>
        <taxon>Bacillota</taxon>
        <taxon>Clostridia</taxon>
        <taxon>Eubacteriales</taxon>
        <taxon>Desulfitobacteriaceae</taxon>
        <taxon>Desulfitobacterium</taxon>
    </lineage>
</organism>
<feature type="transmembrane region" description="Helical" evidence="1">
    <location>
        <begin position="62"/>
        <end position="83"/>
    </location>
</feature>
<evidence type="ECO:0000313" key="3">
    <source>
        <dbReference type="Proteomes" id="UP000010797"/>
    </source>
</evidence>
<keyword evidence="1" id="KW-0812">Transmembrane</keyword>
<dbReference type="Proteomes" id="UP000010797">
    <property type="component" value="Chromosome"/>
</dbReference>
<dbReference type="eggNOG" id="COG2205">
    <property type="taxonomic scope" value="Bacteria"/>
</dbReference>
<name>L0F673_DESDL</name>
<dbReference type="HOGENOM" id="CLU_133181_2_1_9"/>
<proteinExistence type="predicted"/>
<dbReference type="Pfam" id="PF10990">
    <property type="entry name" value="DUF2809"/>
    <property type="match status" value="1"/>
</dbReference>
<dbReference type="InterPro" id="IPR021257">
    <property type="entry name" value="DUF2809"/>
</dbReference>
<evidence type="ECO:0000313" key="2">
    <source>
        <dbReference type="EMBL" id="AGA68682.1"/>
    </source>
</evidence>
<protein>
    <recommendedName>
        <fullName evidence="4">DUF2809 domain-containing protein</fullName>
    </recommendedName>
</protein>
<dbReference type="RefSeq" id="WP_015261678.1">
    <property type="nucleotide sequence ID" value="NC_019903.1"/>
</dbReference>
<feature type="transmembrane region" description="Helical" evidence="1">
    <location>
        <begin position="103"/>
        <end position="121"/>
    </location>
</feature>
<dbReference type="OrthoDB" id="5360192at2"/>
<keyword evidence="1" id="KW-1133">Transmembrane helix</keyword>
<reference evidence="3" key="1">
    <citation type="submission" date="2012-02" db="EMBL/GenBank/DDBJ databases">
        <title>Complete sequence of Desulfitobacterium dichloroeliminans LMG P-21439.</title>
        <authorList>
            <person name="Lucas S."/>
            <person name="Han J."/>
            <person name="Lapidus A."/>
            <person name="Cheng J.-F."/>
            <person name="Goodwin L."/>
            <person name="Pitluck S."/>
            <person name="Peters L."/>
            <person name="Ovchinnikova G."/>
            <person name="Teshima H."/>
            <person name="Detter J.C."/>
            <person name="Han C."/>
            <person name="Tapia R."/>
            <person name="Land M."/>
            <person name="Hauser L."/>
            <person name="Kyrpides N."/>
            <person name="Ivanova N."/>
            <person name="Pagani I."/>
            <person name="Kruse T."/>
            <person name="de Vos W.M."/>
            <person name="Boon N."/>
            <person name="Smidt H."/>
            <person name="Woyke T."/>
        </authorList>
    </citation>
    <scope>NUCLEOTIDE SEQUENCE [LARGE SCALE GENOMIC DNA]</scope>
    <source>
        <strain evidence="3">LMG P-21439 / DCA1</strain>
    </source>
</reference>
<dbReference type="EMBL" id="CP003344">
    <property type="protein sequence ID" value="AGA68682.1"/>
    <property type="molecule type" value="Genomic_DNA"/>
</dbReference>
<dbReference type="STRING" id="871963.Desdi_1168"/>
<sequence>MVVKRNRWTYLALVVITMLLGLGSRQFSGYLPKVINFYLGDALWALMIFFLFACIFRNKETFGVAAIAILFAYGIEISQLYHAPWIDALRQTTLGGLVLGYGFLWRDLAAYTIGVGIGALVDQKINLK</sequence>
<dbReference type="KEGG" id="ddl:Desdi_1168"/>